<dbReference type="PANTHER" id="PTHR32060:SF30">
    <property type="entry name" value="CARBOXY-TERMINAL PROCESSING PROTEASE CTPA"/>
    <property type="match status" value="1"/>
</dbReference>
<organism evidence="2 3">
    <name type="scientific">Tenacibaculum holothuriorum</name>
    <dbReference type="NCBI Taxonomy" id="1635173"/>
    <lineage>
        <taxon>Bacteria</taxon>
        <taxon>Pseudomonadati</taxon>
        <taxon>Bacteroidota</taxon>
        <taxon>Flavobacteriia</taxon>
        <taxon>Flavobacteriales</taxon>
        <taxon>Flavobacteriaceae</taxon>
        <taxon>Tenacibaculum</taxon>
    </lineage>
</organism>
<feature type="domain" description="Tail specific protease" evidence="1">
    <location>
        <begin position="187"/>
        <end position="395"/>
    </location>
</feature>
<name>A0A1Y2PHL0_9FLAO</name>
<dbReference type="GO" id="GO:0007165">
    <property type="term" value="P:signal transduction"/>
    <property type="evidence" value="ECO:0007669"/>
    <property type="project" value="TreeGrafter"/>
</dbReference>
<dbReference type="InterPro" id="IPR029045">
    <property type="entry name" value="ClpP/crotonase-like_dom_sf"/>
</dbReference>
<reference evidence="2 3" key="1">
    <citation type="submission" date="2015-03" db="EMBL/GenBank/DDBJ databases">
        <title>Genome sequence of Tenacibaculum sp. S2-2, isolated from intestinal microbiota of sea cucumber, Apostichopus japonicas.</title>
        <authorList>
            <person name="Shao Z."/>
            <person name="Wang L."/>
            <person name="Li X."/>
        </authorList>
    </citation>
    <scope>NUCLEOTIDE SEQUENCE [LARGE SCALE GENOMIC DNA]</scope>
    <source>
        <strain evidence="2 3">S2-2</strain>
    </source>
</reference>
<dbReference type="InterPro" id="IPR041613">
    <property type="entry name" value="Pept_S41_N"/>
</dbReference>
<dbReference type="SUPFAM" id="SSF52096">
    <property type="entry name" value="ClpP/crotonase"/>
    <property type="match status" value="1"/>
</dbReference>
<dbReference type="SMART" id="SM00245">
    <property type="entry name" value="TSPc"/>
    <property type="match status" value="1"/>
</dbReference>
<dbReference type="GO" id="GO:0008236">
    <property type="term" value="F:serine-type peptidase activity"/>
    <property type="evidence" value="ECO:0007669"/>
    <property type="project" value="InterPro"/>
</dbReference>
<dbReference type="Gene3D" id="2.30.42.10">
    <property type="match status" value="1"/>
</dbReference>
<dbReference type="Proteomes" id="UP000194221">
    <property type="component" value="Unassembled WGS sequence"/>
</dbReference>
<dbReference type="CDD" id="cd07561">
    <property type="entry name" value="Peptidase_S41_CPP_like"/>
    <property type="match status" value="1"/>
</dbReference>
<dbReference type="InParanoid" id="A0A1Y2PHL0"/>
<dbReference type="OrthoDB" id="7168509at2"/>
<keyword evidence="3" id="KW-1185">Reference proteome</keyword>
<dbReference type="PROSITE" id="PS51257">
    <property type="entry name" value="PROKAR_LIPOPROTEIN"/>
    <property type="match status" value="1"/>
</dbReference>
<dbReference type="STRING" id="1635173.WH52_02330"/>
<protein>
    <recommendedName>
        <fullName evidence="1">Tail specific protease domain-containing protein</fullName>
    </recommendedName>
</protein>
<evidence type="ECO:0000313" key="2">
    <source>
        <dbReference type="EMBL" id="OSY89491.1"/>
    </source>
</evidence>
<sequence length="472" mass="52867">MRIFNKSIVLIFSLLILSCSKEDFPPQGIQVQDFIWKGLNAYYLWQGDVPDLSDRRFSSDQQLYSYLEGFPNPAHFFDAHLYQKGQVDKFSWIVDDYIALEKSFQGIRKTSGIRATSVNYQDGTNRIFIYVRYVAKGSDAEAKGIQRGMIFSEANGQQLTNANVNQLLGNDSFSLTLANYNGGNPASTATVFNLTKTELEENPVKIASVINEGSKKIGYLMYNQFSTPFDDELNAEFAKFKSENIDDLIIDLRYNGGGSVRSAIYLASMITGQFNGELFSKQVWNDKVQSSRDVSSFINNFTNQIDNGVVTQNINSLNLSTVYFIVSDRTASASELVINGLAPYISVKLVGETTVGKQVGSITLYDSDDFRRNGPNFNTSHTWAMQPIVLEIQNKKGENKPDGFTPEVPLEEDPGNLGVLGDVNEPLLQRTIQYITTGSRGSLQKTNSFDINSKWNTEMSSPDYNNMYVNFK</sequence>
<dbReference type="InterPro" id="IPR036034">
    <property type="entry name" value="PDZ_sf"/>
</dbReference>
<dbReference type="GO" id="GO:0004175">
    <property type="term" value="F:endopeptidase activity"/>
    <property type="evidence" value="ECO:0007669"/>
    <property type="project" value="TreeGrafter"/>
</dbReference>
<dbReference type="EMBL" id="LAPZ01000001">
    <property type="protein sequence ID" value="OSY89491.1"/>
    <property type="molecule type" value="Genomic_DNA"/>
</dbReference>
<dbReference type="Gene3D" id="3.30.750.170">
    <property type="match status" value="1"/>
</dbReference>
<dbReference type="GO" id="GO:0006508">
    <property type="term" value="P:proteolysis"/>
    <property type="evidence" value="ECO:0007669"/>
    <property type="project" value="InterPro"/>
</dbReference>
<dbReference type="GO" id="GO:0030288">
    <property type="term" value="C:outer membrane-bounded periplasmic space"/>
    <property type="evidence" value="ECO:0007669"/>
    <property type="project" value="TreeGrafter"/>
</dbReference>
<proteinExistence type="predicted"/>
<comment type="caution">
    <text evidence="2">The sequence shown here is derived from an EMBL/GenBank/DDBJ whole genome shotgun (WGS) entry which is preliminary data.</text>
</comment>
<dbReference type="Pfam" id="PF18294">
    <property type="entry name" value="Pept_S41_N"/>
    <property type="match status" value="1"/>
</dbReference>
<dbReference type="AlphaFoldDB" id="A0A1Y2PHL0"/>
<dbReference type="Pfam" id="PF03572">
    <property type="entry name" value="Peptidase_S41"/>
    <property type="match status" value="1"/>
</dbReference>
<dbReference type="RefSeq" id="WP_086029304.1">
    <property type="nucleotide sequence ID" value="NZ_LAPZ01000001.1"/>
</dbReference>
<dbReference type="Gene3D" id="3.90.226.10">
    <property type="entry name" value="2-enoyl-CoA Hydratase, Chain A, domain 1"/>
    <property type="match status" value="1"/>
</dbReference>
<dbReference type="PANTHER" id="PTHR32060">
    <property type="entry name" value="TAIL-SPECIFIC PROTEASE"/>
    <property type="match status" value="1"/>
</dbReference>
<accession>A0A1Y2PHL0</accession>
<dbReference type="SUPFAM" id="SSF50156">
    <property type="entry name" value="PDZ domain-like"/>
    <property type="match status" value="1"/>
</dbReference>
<gene>
    <name evidence="2" type="ORF">WH52_02330</name>
</gene>
<evidence type="ECO:0000259" key="1">
    <source>
        <dbReference type="SMART" id="SM00245"/>
    </source>
</evidence>
<dbReference type="InterPro" id="IPR005151">
    <property type="entry name" value="Tail-specific_protease"/>
</dbReference>
<evidence type="ECO:0000313" key="3">
    <source>
        <dbReference type="Proteomes" id="UP000194221"/>
    </source>
</evidence>